<dbReference type="AlphaFoldDB" id="A0A4Y2P4V4"/>
<name>A0A4Y2P4V4_ARAVE</name>
<gene>
    <name evidence="2" type="ORF">AVEN_108292_1</name>
</gene>
<dbReference type="EMBL" id="BGPR01010485">
    <property type="protein sequence ID" value="GBN46414.1"/>
    <property type="molecule type" value="Genomic_DNA"/>
</dbReference>
<comment type="caution">
    <text evidence="2">The sequence shown here is derived from an EMBL/GenBank/DDBJ whole genome shotgun (WGS) entry which is preliminary data.</text>
</comment>
<keyword evidence="3" id="KW-1185">Reference proteome</keyword>
<organism evidence="2 3">
    <name type="scientific">Araneus ventricosus</name>
    <name type="common">Orbweaver spider</name>
    <name type="synonym">Epeira ventricosa</name>
    <dbReference type="NCBI Taxonomy" id="182803"/>
    <lineage>
        <taxon>Eukaryota</taxon>
        <taxon>Metazoa</taxon>
        <taxon>Ecdysozoa</taxon>
        <taxon>Arthropoda</taxon>
        <taxon>Chelicerata</taxon>
        <taxon>Arachnida</taxon>
        <taxon>Araneae</taxon>
        <taxon>Araneomorphae</taxon>
        <taxon>Entelegynae</taxon>
        <taxon>Araneoidea</taxon>
        <taxon>Araneidae</taxon>
        <taxon>Araneus</taxon>
    </lineage>
</organism>
<evidence type="ECO:0000313" key="3">
    <source>
        <dbReference type="Proteomes" id="UP000499080"/>
    </source>
</evidence>
<reference evidence="2 3" key="1">
    <citation type="journal article" date="2019" name="Sci. Rep.">
        <title>Orb-weaving spider Araneus ventricosus genome elucidates the spidroin gene catalogue.</title>
        <authorList>
            <person name="Kono N."/>
            <person name="Nakamura H."/>
            <person name="Ohtoshi R."/>
            <person name="Moran D.A.P."/>
            <person name="Shinohara A."/>
            <person name="Yoshida Y."/>
            <person name="Fujiwara M."/>
            <person name="Mori M."/>
            <person name="Tomita M."/>
            <person name="Arakawa K."/>
        </authorList>
    </citation>
    <scope>NUCLEOTIDE SEQUENCE [LARGE SCALE GENOMIC DNA]</scope>
</reference>
<accession>A0A4Y2P4V4</accession>
<proteinExistence type="predicted"/>
<evidence type="ECO:0000256" key="1">
    <source>
        <dbReference type="SAM" id="MobiDB-lite"/>
    </source>
</evidence>
<dbReference type="Proteomes" id="UP000499080">
    <property type="component" value="Unassembled WGS sequence"/>
</dbReference>
<feature type="region of interest" description="Disordered" evidence="1">
    <location>
        <begin position="1"/>
        <end position="34"/>
    </location>
</feature>
<protein>
    <submittedName>
        <fullName evidence="2">Uncharacterized protein</fullName>
    </submittedName>
</protein>
<sequence>MITPFTAGNKKDESGMRHLSSPRPKKAQFLEPSSRRCSKTSSLIYRETLMLEWMPVGTIINTQNNCNTLQNFRRALKASDRTNYHEVGFYFKITQSRTKEVFDQPPYNLDVLLYDYYMFSPLEKVLKDLER</sequence>
<evidence type="ECO:0000313" key="2">
    <source>
        <dbReference type="EMBL" id="GBN46414.1"/>
    </source>
</evidence>